<name>A0A1S3AF88_ERIEU</name>
<gene>
    <name evidence="7" type="primary">IZUMO1R</name>
</gene>
<dbReference type="GO" id="GO:0035036">
    <property type="term" value="P:sperm-egg recognition"/>
    <property type="evidence" value="ECO:0007669"/>
    <property type="project" value="TreeGrafter"/>
</dbReference>
<sequence length="235" mass="25528">MAAIAWWLLLVMPVGAEPLGVCMRSAHHKPKPSPEDQLYEECAPWKANACCTANTSWLAHLDVSPLLGASLSHCGLLAPDCRRHFTRALCFLHCSPNLGPWIRPEPGALQARRAAGVPLCKEDCEQWWEDCRSASTCKDDWLHGWHRSGGRTRCPPGASCRPFPRVFPGPAALCGRLWGGTFRASGEPRGSGRCLQTWFPPGTDPNSAVARGCPCPSPAAPLLALPLPLLLPWLS</sequence>
<keyword evidence="2 4" id="KW-0732">Signal</keyword>
<dbReference type="OrthoDB" id="567542at2759"/>
<feature type="signal peptide" evidence="4">
    <location>
        <begin position="1"/>
        <end position="16"/>
    </location>
</feature>
<keyword evidence="6" id="KW-1185">Reference proteome</keyword>
<dbReference type="GeneID" id="103123370"/>
<dbReference type="GO" id="GO:0007342">
    <property type="term" value="P:fusion of sperm to egg plasma membrane involved in single fertilization"/>
    <property type="evidence" value="ECO:0007669"/>
    <property type="project" value="TreeGrafter"/>
</dbReference>
<protein>
    <submittedName>
        <fullName evidence="7">Sperm-egg fusion protein Juno</fullName>
    </submittedName>
</protein>
<dbReference type="eggNOG" id="ENOG502RYYP">
    <property type="taxonomic scope" value="Eukaryota"/>
</dbReference>
<evidence type="ECO:0000313" key="7">
    <source>
        <dbReference type="RefSeq" id="XP_007534089.1"/>
    </source>
</evidence>
<evidence type="ECO:0000256" key="1">
    <source>
        <dbReference type="ARBA" id="ARBA00007932"/>
    </source>
</evidence>
<evidence type="ECO:0000256" key="2">
    <source>
        <dbReference type="ARBA" id="ARBA00022729"/>
    </source>
</evidence>
<comment type="similarity">
    <text evidence="1">Belongs to the folate receptor family.</text>
</comment>
<organism evidence="6 7">
    <name type="scientific">Erinaceus europaeus</name>
    <name type="common">Western European hedgehog</name>
    <dbReference type="NCBI Taxonomy" id="9365"/>
    <lineage>
        <taxon>Eukaryota</taxon>
        <taxon>Metazoa</taxon>
        <taxon>Chordata</taxon>
        <taxon>Craniata</taxon>
        <taxon>Vertebrata</taxon>
        <taxon>Euteleostomi</taxon>
        <taxon>Mammalia</taxon>
        <taxon>Eutheria</taxon>
        <taxon>Laurasiatheria</taxon>
        <taxon>Eulipotyphla</taxon>
        <taxon>Erinaceidae</taxon>
        <taxon>Erinaceinae</taxon>
        <taxon>Erinaceus</taxon>
    </lineage>
</organism>
<evidence type="ECO:0000313" key="6">
    <source>
        <dbReference type="Proteomes" id="UP001652624"/>
    </source>
</evidence>
<dbReference type="GO" id="GO:0009897">
    <property type="term" value="C:external side of plasma membrane"/>
    <property type="evidence" value="ECO:0007669"/>
    <property type="project" value="TreeGrafter"/>
</dbReference>
<feature type="domain" description="Folate receptor-like" evidence="5">
    <location>
        <begin position="21"/>
        <end position="196"/>
    </location>
</feature>
<proteinExistence type="inferred from homology"/>
<evidence type="ECO:0000256" key="3">
    <source>
        <dbReference type="ARBA" id="ARBA00023157"/>
    </source>
</evidence>
<dbReference type="GO" id="GO:0038023">
    <property type="term" value="F:signaling receptor activity"/>
    <property type="evidence" value="ECO:0007669"/>
    <property type="project" value="TreeGrafter"/>
</dbReference>
<accession>A0A1S3AF88</accession>
<dbReference type="CTD" id="390243"/>
<dbReference type="RefSeq" id="XP_007534089.1">
    <property type="nucleotide sequence ID" value="XM_007534027.2"/>
</dbReference>
<dbReference type="InParanoid" id="A0A1S3AF88"/>
<reference evidence="7" key="1">
    <citation type="submission" date="2025-08" db="UniProtKB">
        <authorList>
            <consortium name="RefSeq"/>
        </authorList>
    </citation>
    <scope>IDENTIFICATION</scope>
</reference>
<dbReference type="Proteomes" id="UP001652624">
    <property type="component" value="Chromosome 20"/>
</dbReference>
<evidence type="ECO:0000259" key="5">
    <source>
        <dbReference type="Pfam" id="PF03024"/>
    </source>
</evidence>
<dbReference type="InterPro" id="IPR018143">
    <property type="entry name" value="Folate_rcpt-like"/>
</dbReference>
<keyword evidence="3" id="KW-1015">Disulfide bond</keyword>
<feature type="chain" id="PRO_5010186110" evidence="4">
    <location>
        <begin position="17"/>
        <end position="235"/>
    </location>
</feature>
<dbReference type="InterPro" id="IPR004269">
    <property type="entry name" value="Folate_rcpt"/>
</dbReference>
<dbReference type="PANTHER" id="PTHR10517:SF10">
    <property type="entry name" value="SPERM-EGG FUSION PROTEIN JUNO"/>
    <property type="match status" value="1"/>
</dbReference>
<dbReference type="Pfam" id="PF03024">
    <property type="entry name" value="Folate_rec"/>
    <property type="match status" value="1"/>
</dbReference>
<dbReference type="AlphaFoldDB" id="A0A1S3AF88"/>
<dbReference type="GO" id="GO:0007155">
    <property type="term" value="P:cell adhesion"/>
    <property type="evidence" value="ECO:0007669"/>
    <property type="project" value="TreeGrafter"/>
</dbReference>
<evidence type="ECO:0000256" key="4">
    <source>
        <dbReference type="SAM" id="SignalP"/>
    </source>
</evidence>
<dbReference type="PANTHER" id="PTHR10517">
    <property type="entry name" value="FOLATE RECEPTOR"/>
    <property type="match status" value="1"/>
</dbReference>